<evidence type="ECO:0000256" key="5">
    <source>
        <dbReference type="ARBA" id="ARBA00022898"/>
    </source>
</evidence>
<dbReference type="SUPFAM" id="SSF53686">
    <property type="entry name" value="Tryptophan synthase beta subunit-like PLP-dependent enzymes"/>
    <property type="match status" value="1"/>
</dbReference>
<dbReference type="RefSeq" id="WP_097650838.1">
    <property type="nucleotide sequence ID" value="NZ_LYXE01000031.1"/>
</dbReference>
<dbReference type="PANTHER" id="PTHR48078">
    <property type="entry name" value="THREONINE DEHYDRATASE, MITOCHONDRIAL-RELATED"/>
    <property type="match status" value="1"/>
</dbReference>
<comment type="cofactor">
    <cofactor evidence="2">
        <name>pyridoxal 5'-phosphate</name>
        <dbReference type="ChEBI" id="CHEBI:597326"/>
    </cofactor>
</comment>
<dbReference type="GO" id="GO:0009097">
    <property type="term" value="P:isoleucine biosynthetic process"/>
    <property type="evidence" value="ECO:0007669"/>
    <property type="project" value="TreeGrafter"/>
</dbReference>
<proteinExistence type="inferred from homology"/>
<comment type="catalytic activity">
    <reaction evidence="1">
        <text>L-threonine = 2-oxobutanoate + NH4(+)</text>
        <dbReference type="Rhea" id="RHEA:22108"/>
        <dbReference type="ChEBI" id="CHEBI:16763"/>
        <dbReference type="ChEBI" id="CHEBI:28938"/>
        <dbReference type="ChEBI" id="CHEBI:57926"/>
        <dbReference type="EC" id="4.3.1.19"/>
    </reaction>
</comment>
<dbReference type="GO" id="GO:0003941">
    <property type="term" value="F:L-serine ammonia-lyase activity"/>
    <property type="evidence" value="ECO:0007669"/>
    <property type="project" value="TreeGrafter"/>
</dbReference>
<dbReference type="OrthoDB" id="9811476at2"/>
<dbReference type="GO" id="GO:0006567">
    <property type="term" value="P:L-threonine catabolic process"/>
    <property type="evidence" value="ECO:0007669"/>
    <property type="project" value="TreeGrafter"/>
</dbReference>
<dbReference type="Proteomes" id="UP000220922">
    <property type="component" value="Unassembled WGS sequence"/>
</dbReference>
<accession>A0A2H3LB61</accession>
<dbReference type="InterPro" id="IPR001926">
    <property type="entry name" value="TrpB-like_PALP"/>
</dbReference>
<dbReference type="PANTHER" id="PTHR48078:SF6">
    <property type="entry name" value="L-THREONINE DEHYDRATASE CATABOLIC TDCB"/>
    <property type="match status" value="1"/>
</dbReference>
<dbReference type="AlphaFoldDB" id="A0A2H3LB61"/>
<evidence type="ECO:0000256" key="2">
    <source>
        <dbReference type="ARBA" id="ARBA00001933"/>
    </source>
</evidence>
<keyword evidence="11" id="KW-1185">Reference proteome</keyword>
<comment type="similarity">
    <text evidence="3">Belongs to the serine/threonine dehydratase family.</text>
</comment>
<dbReference type="InterPro" id="IPR050147">
    <property type="entry name" value="Ser/Thr_Dehydratase"/>
</dbReference>
<dbReference type="EC" id="4.3.1.19" evidence="4"/>
<evidence type="ECO:0000256" key="4">
    <source>
        <dbReference type="ARBA" id="ARBA00012096"/>
    </source>
</evidence>
<evidence type="ECO:0000256" key="3">
    <source>
        <dbReference type="ARBA" id="ARBA00010869"/>
    </source>
</evidence>
<organism evidence="10 11">
    <name type="scientific">Candidatus Chloroploca asiatica</name>
    <dbReference type="NCBI Taxonomy" id="1506545"/>
    <lineage>
        <taxon>Bacteria</taxon>
        <taxon>Bacillati</taxon>
        <taxon>Chloroflexota</taxon>
        <taxon>Chloroflexia</taxon>
        <taxon>Chloroflexales</taxon>
        <taxon>Chloroflexineae</taxon>
        <taxon>Oscillochloridaceae</taxon>
        <taxon>Candidatus Chloroploca</taxon>
    </lineage>
</organism>
<sequence length="318" mass="33729">MLTPAHILAAHRRMAGIVYPTPLEFSRPLTRVAGAEVFLKLECAQVTGSFKIRGAANALLSGEGRWPVVACSAGNHALGIAYAATHAGIDATLVLPENASPAKIQALQRYPVNMVFLGKDYDEAEAAAMRLAHEEGQRFISPYNHPDVVAGQGTLGREILDQLPNAEVLIVSVGGGGLISGIGIWAKAINPKLRLIGVQAEHSAAMHASLQAGHLVQIQHRPTLADSLAGNLEAGAMTFPLVQQLVERIVLVSEPQIAAAMRWLLDEHHLLVEGSAAVTVAALLEGLIPGLARQRVVALLCGRNVTTETVCAVMQHRN</sequence>
<dbReference type="PROSITE" id="PS00165">
    <property type="entry name" value="DEHYDRATASE_SER_THR"/>
    <property type="match status" value="1"/>
</dbReference>
<keyword evidence="6" id="KW-0456">Lyase</keyword>
<dbReference type="CDD" id="cd01562">
    <property type="entry name" value="Thr-dehyd"/>
    <property type="match status" value="1"/>
</dbReference>
<dbReference type="Pfam" id="PF00291">
    <property type="entry name" value="PALP"/>
    <property type="match status" value="1"/>
</dbReference>
<dbReference type="InterPro" id="IPR036052">
    <property type="entry name" value="TrpB-like_PALP_sf"/>
</dbReference>
<gene>
    <name evidence="10" type="ORF">A9Q02_09055</name>
</gene>
<dbReference type="EMBL" id="LYXE01000031">
    <property type="protein sequence ID" value="PDW00753.1"/>
    <property type="molecule type" value="Genomic_DNA"/>
</dbReference>
<dbReference type="GO" id="GO:0030170">
    <property type="term" value="F:pyridoxal phosphate binding"/>
    <property type="evidence" value="ECO:0007669"/>
    <property type="project" value="InterPro"/>
</dbReference>
<protein>
    <recommendedName>
        <fullName evidence="4">threonine ammonia-lyase</fullName>
        <ecNumber evidence="4">4.3.1.19</ecNumber>
    </recommendedName>
    <alternativeName>
        <fullName evidence="8">Threonine deaminase</fullName>
    </alternativeName>
</protein>
<dbReference type="GO" id="GO:0006565">
    <property type="term" value="P:L-serine catabolic process"/>
    <property type="evidence" value="ECO:0007669"/>
    <property type="project" value="TreeGrafter"/>
</dbReference>
<feature type="domain" description="Tryptophan synthase beta chain-like PALP" evidence="9">
    <location>
        <begin position="18"/>
        <end position="302"/>
    </location>
</feature>
<dbReference type="GO" id="GO:0004794">
    <property type="term" value="F:threonine deaminase activity"/>
    <property type="evidence" value="ECO:0007669"/>
    <property type="project" value="UniProtKB-EC"/>
</dbReference>
<evidence type="ECO:0000313" key="11">
    <source>
        <dbReference type="Proteomes" id="UP000220922"/>
    </source>
</evidence>
<comment type="caution">
    <text evidence="10">The sequence shown here is derived from an EMBL/GenBank/DDBJ whole genome shotgun (WGS) entry which is preliminary data.</text>
</comment>
<evidence type="ECO:0000256" key="1">
    <source>
        <dbReference type="ARBA" id="ARBA00001274"/>
    </source>
</evidence>
<name>A0A2H3LB61_9CHLR</name>
<comment type="function">
    <text evidence="7">Catalyzes the anaerobic formation of alpha-ketobutyrate and ammonia from threonine in a two-step reaction. The first step involved a dehydration of threonine and a production of enamine intermediates (aminocrotonate), which tautomerizes to its imine form (iminobutyrate). Both intermediates are unstable and short-lived. The second step is the nonenzymatic hydrolysis of the enamine/imine intermediates to form 2-ketobutyrate and free ammonia. In the low water environment of the cell, the second step is accelerated by RidA.</text>
</comment>
<evidence type="ECO:0000256" key="6">
    <source>
        <dbReference type="ARBA" id="ARBA00023239"/>
    </source>
</evidence>
<keyword evidence="5" id="KW-0663">Pyridoxal phosphate</keyword>
<dbReference type="FunFam" id="3.40.50.1100:FF:000005">
    <property type="entry name" value="Threonine dehydratase catabolic"/>
    <property type="match status" value="1"/>
</dbReference>
<evidence type="ECO:0000256" key="7">
    <source>
        <dbReference type="ARBA" id="ARBA00025527"/>
    </source>
</evidence>
<dbReference type="InterPro" id="IPR000634">
    <property type="entry name" value="Ser/Thr_deHydtase_PyrdxlP-BS"/>
</dbReference>
<dbReference type="Gene3D" id="3.40.50.1100">
    <property type="match status" value="2"/>
</dbReference>
<evidence type="ECO:0000256" key="8">
    <source>
        <dbReference type="ARBA" id="ARBA00031427"/>
    </source>
</evidence>
<evidence type="ECO:0000259" key="9">
    <source>
        <dbReference type="Pfam" id="PF00291"/>
    </source>
</evidence>
<evidence type="ECO:0000313" key="10">
    <source>
        <dbReference type="EMBL" id="PDW00753.1"/>
    </source>
</evidence>
<reference evidence="10 11" key="1">
    <citation type="submission" date="2016-05" db="EMBL/GenBank/DDBJ databases">
        <authorList>
            <person name="Lavstsen T."/>
            <person name="Jespersen J.S."/>
        </authorList>
    </citation>
    <scope>NUCLEOTIDE SEQUENCE [LARGE SCALE GENOMIC DNA]</scope>
    <source>
        <strain evidence="10 11">B7-9</strain>
    </source>
</reference>